<dbReference type="GeneID" id="63974742"/>
<feature type="transmembrane region" description="Helical" evidence="1">
    <location>
        <begin position="315"/>
        <end position="335"/>
    </location>
</feature>
<evidence type="ECO:0000259" key="2">
    <source>
        <dbReference type="Pfam" id="PF07670"/>
    </source>
</evidence>
<feature type="transmembrane region" description="Helical" evidence="1">
    <location>
        <begin position="281"/>
        <end position="303"/>
    </location>
</feature>
<dbReference type="EMBL" id="ADLO01000068">
    <property type="protein sequence ID" value="KGF55029.1"/>
    <property type="molecule type" value="Genomic_DNA"/>
</dbReference>
<name>A0A096DBX7_FLAPL</name>
<sequence>MSRLLSKERVRDLLLGLALLCATLALMLYPQPSMEAAKSGLALCYNVIIPSLFPFFVLSSLVVELGLAGYLGRLLEGLMRPLFHVSGACASAFALGFIGGYPVGAKTAISLYENGMCTKTEAERLLAFCNNSGPAFILGVVGAGVFASSRVGVLLYLAHAAASICIGILFRFYKAGPTARREERQSRPQFHAQRFTTAFTGSIKNSFLSTLNICAFVVFFTVVIQLLIRSGFLPGLAQVLGTVLAPFGLTPEWAQRLLTGALEISSGVWTLSGDGTLSGKLILAAFMLGWAGISVHCQVLSFIGGSGLSVGTYLVGKLLHGGLSALFIAVLVRLFPLEAPVSDYLADQVAGIAGMDFHRTLVISLVCAWVLFLFFLFVAAAAARKSLGKRHRSVL</sequence>
<dbReference type="Proteomes" id="UP000029585">
    <property type="component" value="Unassembled WGS sequence"/>
</dbReference>
<feature type="transmembrane region" description="Helical" evidence="1">
    <location>
        <begin position="153"/>
        <end position="173"/>
    </location>
</feature>
<dbReference type="AlphaFoldDB" id="A0A096DBX7"/>
<protein>
    <recommendedName>
        <fullName evidence="2">Nucleoside transporter/FeoB GTPase Gate domain-containing protein</fullName>
    </recommendedName>
</protein>
<dbReference type="eggNOG" id="COG3314">
    <property type="taxonomic scope" value="Bacteria"/>
</dbReference>
<feature type="domain" description="Nucleoside transporter/FeoB GTPase Gate" evidence="2">
    <location>
        <begin position="48"/>
        <end position="127"/>
    </location>
</feature>
<feature type="transmembrane region" description="Helical" evidence="1">
    <location>
        <begin position="82"/>
        <end position="104"/>
    </location>
</feature>
<evidence type="ECO:0000256" key="1">
    <source>
        <dbReference type="SAM" id="Phobius"/>
    </source>
</evidence>
<keyword evidence="1" id="KW-0812">Transmembrane</keyword>
<keyword evidence="1" id="KW-1133">Transmembrane helix</keyword>
<feature type="transmembrane region" description="Helical" evidence="1">
    <location>
        <begin position="207"/>
        <end position="228"/>
    </location>
</feature>
<keyword evidence="1" id="KW-0472">Membrane</keyword>
<keyword evidence="4" id="KW-1185">Reference proteome</keyword>
<dbReference type="RefSeq" id="WP_007493683.1">
    <property type="nucleotide sequence ID" value="NZ_KN174163.1"/>
</dbReference>
<dbReference type="PATRIC" id="fig|742738.3.peg.2383"/>
<feature type="transmembrane region" description="Helical" evidence="1">
    <location>
        <begin position="12"/>
        <end position="29"/>
    </location>
</feature>
<dbReference type="InterPro" id="IPR011642">
    <property type="entry name" value="Gate_dom"/>
</dbReference>
<reference evidence="3 4" key="1">
    <citation type="submission" date="2011-08" db="EMBL/GenBank/DDBJ databases">
        <title>The Genome Sequence of Clostridium orbiscindens 1_3_50AFAA.</title>
        <authorList>
            <consortium name="The Broad Institute Genome Sequencing Platform"/>
            <person name="Earl A."/>
            <person name="Ward D."/>
            <person name="Feldgarden M."/>
            <person name="Gevers D."/>
            <person name="Daigneault M."/>
            <person name="Strauss J."/>
            <person name="Allen-Vercoe E."/>
            <person name="Young S.K."/>
            <person name="Zeng Q."/>
            <person name="Gargeya S."/>
            <person name="Fitzgerald M."/>
            <person name="Haas B."/>
            <person name="Abouelleil A."/>
            <person name="Alvarado L."/>
            <person name="Arachchi H.M."/>
            <person name="Berlin A."/>
            <person name="Brown A."/>
            <person name="Chapman S.B."/>
            <person name="Chen Z."/>
            <person name="Dunbar C."/>
            <person name="Freedman E."/>
            <person name="Gearin G."/>
            <person name="Gellesch M."/>
            <person name="Goldberg J."/>
            <person name="Griggs A."/>
            <person name="Gujja S."/>
            <person name="Heiman D."/>
            <person name="Howarth C."/>
            <person name="Larson L."/>
            <person name="Lui A."/>
            <person name="MacDonald P.J.P."/>
            <person name="Montmayeur A."/>
            <person name="Murphy C."/>
            <person name="Neiman D."/>
            <person name="Pearson M."/>
            <person name="Priest M."/>
            <person name="Roberts A."/>
            <person name="Saif S."/>
            <person name="Shea T."/>
            <person name="Shenoy N."/>
            <person name="Sisk P."/>
            <person name="Stolte C."/>
            <person name="Sykes S."/>
            <person name="Wortman J."/>
            <person name="Nusbaum C."/>
            <person name="Birren B."/>
        </authorList>
    </citation>
    <scope>NUCLEOTIDE SEQUENCE [LARGE SCALE GENOMIC DNA]</scope>
    <source>
        <strain evidence="3 4">1_3_50AFAA</strain>
    </source>
</reference>
<evidence type="ECO:0000313" key="4">
    <source>
        <dbReference type="Proteomes" id="UP000029585"/>
    </source>
</evidence>
<proteinExistence type="predicted"/>
<comment type="caution">
    <text evidence="3">The sequence shown here is derived from an EMBL/GenBank/DDBJ whole genome shotgun (WGS) entry which is preliminary data.</text>
</comment>
<gene>
    <name evidence="3" type="ORF">HMPREF9460_02315</name>
</gene>
<dbReference type="Pfam" id="PF07670">
    <property type="entry name" value="Gate"/>
    <property type="match status" value="1"/>
</dbReference>
<feature type="transmembrane region" description="Helical" evidence="1">
    <location>
        <begin position="125"/>
        <end position="147"/>
    </location>
</feature>
<feature type="transmembrane region" description="Helical" evidence="1">
    <location>
        <begin position="41"/>
        <end position="62"/>
    </location>
</feature>
<feature type="transmembrane region" description="Helical" evidence="1">
    <location>
        <begin position="361"/>
        <end position="383"/>
    </location>
</feature>
<organism evidence="3 4">
    <name type="scientific">Flavonifractor plautii 1_3_50AFAA</name>
    <dbReference type="NCBI Taxonomy" id="742738"/>
    <lineage>
        <taxon>Bacteria</taxon>
        <taxon>Bacillati</taxon>
        <taxon>Bacillota</taxon>
        <taxon>Clostridia</taxon>
        <taxon>Eubacteriales</taxon>
        <taxon>Oscillospiraceae</taxon>
        <taxon>Flavonifractor</taxon>
    </lineage>
</organism>
<dbReference type="HOGENOM" id="CLU_051469_0_0_9"/>
<evidence type="ECO:0000313" key="3">
    <source>
        <dbReference type="EMBL" id="KGF55029.1"/>
    </source>
</evidence>
<accession>A0A096DBX7</accession>